<evidence type="ECO:0000313" key="2">
    <source>
        <dbReference type="EMBL" id="QHS93320.1"/>
    </source>
</evidence>
<dbReference type="PANTHER" id="PTHR12210">
    <property type="entry name" value="DULLARD PROTEIN PHOSPHATASE"/>
    <property type="match status" value="1"/>
</dbReference>
<dbReference type="PROSITE" id="PS50969">
    <property type="entry name" value="FCP1"/>
    <property type="match status" value="1"/>
</dbReference>
<organism evidence="2">
    <name type="scientific">viral metagenome</name>
    <dbReference type="NCBI Taxonomy" id="1070528"/>
    <lineage>
        <taxon>unclassified sequences</taxon>
        <taxon>metagenomes</taxon>
        <taxon>organismal metagenomes</taxon>
    </lineage>
</organism>
<dbReference type="AlphaFoldDB" id="A0A6C0BMR1"/>
<accession>A0A6C0BMR1</accession>
<proteinExistence type="predicted"/>
<sequence length="190" mass="22300">MKKRLVILDLNGFLVRRIHERDTYDLSDAFLETADAHARPFFIWCRPHAREFLTFLLQHFTVAVWTSARKYNAHQMVNTLIPDAGERKKLLFVWDQSQCQDKSDDLPEDVKKKYLFTKPLAKVWQAFPDFNHTNTRIIDDSPAKMVDNPPHTHLVPSPWVDYVYHEDGDDDTGLVMEGELVMALRKFLEE</sequence>
<evidence type="ECO:0000259" key="1">
    <source>
        <dbReference type="PROSITE" id="PS50969"/>
    </source>
</evidence>
<dbReference type="Gene3D" id="3.40.50.1000">
    <property type="entry name" value="HAD superfamily/HAD-like"/>
    <property type="match status" value="1"/>
</dbReference>
<feature type="domain" description="FCP1 homology" evidence="1">
    <location>
        <begin position="1"/>
        <end position="190"/>
    </location>
</feature>
<dbReference type="InterPro" id="IPR023214">
    <property type="entry name" value="HAD_sf"/>
</dbReference>
<dbReference type="SUPFAM" id="SSF56784">
    <property type="entry name" value="HAD-like"/>
    <property type="match status" value="1"/>
</dbReference>
<dbReference type="SMART" id="SM00577">
    <property type="entry name" value="CPDc"/>
    <property type="match status" value="1"/>
</dbReference>
<dbReference type="InterPro" id="IPR036412">
    <property type="entry name" value="HAD-like_sf"/>
</dbReference>
<dbReference type="EMBL" id="MN739202">
    <property type="protein sequence ID" value="QHS93320.1"/>
    <property type="molecule type" value="Genomic_DNA"/>
</dbReference>
<name>A0A6C0BMR1_9ZZZZ</name>
<protein>
    <recommendedName>
        <fullName evidence="1">FCP1 homology domain-containing protein</fullName>
    </recommendedName>
</protein>
<reference evidence="2" key="1">
    <citation type="journal article" date="2020" name="Nature">
        <title>Giant virus diversity and host interactions through global metagenomics.</title>
        <authorList>
            <person name="Schulz F."/>
            <person name="Roux S."/>
            <person name="Paez-Espino D."/>
            <person name="Jungbluth S."/>
            <person name="Walsh D.A."/>
            <person name="Denef V.J."/>
            <person name="McMahon K.D."/>
            <person name="Konstantinidis K.T."/>
            <person name="Eloe-Fadrosh E.A."/>
            <person name="Kyrpides N.C."/>
            <person name="Woyke T."/>
        </authorList>
    </citation>
    <scope>NUCLEOTIDE SEQUENCE</scope>
    <source>
        <strain evidence="2">GVMAG-M-3300017989-17</strain>
    </source>
</reference>
<dbReference type="Pfam" id="PF03031">
    <property type="entry name" value="NIF"/>
    <property type="match status" value="1"/>
</dbReference>
<dbReference type="InterPro" id="IPR004274">
    <property type="entry name" value="FCP1_dom"/>
</dbReference>
<dbReference type="InterPro" id="IPR050365">
    <property type="entry name" value="TIM50"/>
</dbReference>